<comment type="similarity">
    <text evidence="2 7">Belongs to the glycosyl hydrolase 3 family.</text>
</comment>
<dbReference type="SUPFAM" id="SSF52279">
    <property type="entry name" value="Beta-D-glucan exohydrolase, C-terminal domain"/>
    <property type="match status" value="1"/>
</dbReference>
<comment type="catalytic activity">
    <reaction evidence="1">
        <text>Hydrolysis of terminal, non-reducing beta-D-glucosyl residues with release of beta-D-glucose.</text>
        <dbReference type="EC" id="3.2.1.21"/>
    </reaction>
</comment>
<dbReference type="FunFam" id="2.60.40.10:FF:000495">
    <property type="entry name" value="Periplasmic beta-glucosidase"/>
    <property type="match status" value="1"/>
</dbReference>
<dbReference type="NCBIfam" id="NF011678">
    <property type="entry name" value="PRK15098.1"/>
    <property type="match status" value="1"/>
</dbReference>
<keyword evidence="5 7" id="KW-0378">Hydrolase</keyword>
<reference evidence="9 10" key="1">
    <citation type="submission" date="2019-09" db="EMBL/GenBank/DDBJ databases">
        <title>Pararcticibacter amylolyticus gen. nov., sp. nov., isolated from a rottenly hemp rope, and reclassification of Pedobacter tournemirensis as Pararcticibacter tournemirensis comb. nov.</title>
        <authorList>
            <person name="Cai Y."/>
        </authorList>
    </citation>
    <scope>NUCLEOTIDE SEQUENCE [LARGE SCALE GENOMIC DNA]</scope>
    <source>
        <strain evidence="9 10">TF5-37.2-LB10</strain>
    </source>
</reference>
<evidence type="ECO:0000256" key="6">
    <source>
        <dbReference type="ARBA" id="ARBA00023295"/>
    </source>
</evidence>
<feature type="domain" description="Fibronectin type III-like" evidence="8">
    <location>
        <begin position="667"/>
        <end position="736"/>
    </location>
</feature>
<proteinExistence type="inferred from homology"/>
<dbReference type="SMART" id="SM01217">
    <property type="entry name" value="Fn3_like"/>
    <property type="match status" value="1"/>
</dbReference>
<evidence type="ECO:0000256" key="7">
    <source>
        <dbReference type="RuleBase" id="RU361161"/>
    </source>
</evidence>
<gene>
    <name evidence="9" type="primary">bglX</name>
    <name evidence="9" type="ORF">F1649_05275</name>
</gene>
<evidence type="ECO:0000259" key="8">
    <source>
        <dbReference type="SMART" id="SM01217"/>
    </source>
</evidence>
<evidence type="ECO:0000256" key="4">
    <source>
        <dbReference type="ARBA" id="ARBA00022729"/>
    </source>
</evidence>
<evidence type="ECO:0000256" key="5">
    <source>
        <dbReference type="ARBA" id="ARBA00022801"/>
    </source>
</evidence>
<dbReference type="InterPro" id="IPR036962">
    <property type="entry name" value="Glyco_hydro_3_N_sf"/>
</dbReference>
<dbReference type="PANTHER" id="PTHR30620:SF16">
    <property type="entry name" value="LYSOSOMAL BETA GLUCOSIDASE"/>
    <property type="match status" value="1"/>
</dbReference>
<dbReference type="InterPro" id="IPR017853">
    <property type="entry name" value="GH"/>
</dbReference>
<evidence type="ECO:0000313" key="10">
    <source>
        <dbReference type="Proteomes" id="UP000322918"/>
    </source>
</evidence>
<dbReference type="GO" id="GO:0008422">
    <property type="term" value="F:beta-glucosidase activity"/>
    <property type="evidence" value="ECO:0007669"/>
    <property type="project" value="UniProtKB-EC"/>
</dbReference>
<dbReference type="Gene3D" id="3.40.50.1700">
    <property type="entry name" value="Glycoside hydrolase family 3 C-terminal domain"/>
    <property type="match status" value="1"/>
</dbReference>
<dbReference type="FunFam" id="3.20.20.300:FF:000005">
    <property type="entry name" value="Periplasmic beta-glucosidase"/>
    <property type="match status" value="1"/>
</dbReference>
<dbReference type="AlphaFoldDB" id="A0A5M9HJ69"/>
<dbReference type="InterPro" id="IPR013783">
    <property type="entry name" value="Ig-like_fold"/>
</dbReference>
<dbReference type="EC" id="3.2.1.21" evidence="3"/>
<dbReference type="InterPro" id="IPR036881">
    <property type="entry name" value="Glyco_hydro_3_C_sf"/>
</dbReference>
<dbReference type="InterPro" id="IPR001764">
    <property type="entry name" value="Glyco_hydro_3_N"/>
</dbReference>
<dbReference type="PANTHER" id="PTHR30620">
    <property type="entry name" value="PERIPLASMIC BETA-GLUCOSIDASE-RELATED"/>
    <property type="match status" value="1"/>
</dbReference>
<dbReference type="InterPro" id="IPR002772">
    <property type="entry name" value="Glyco_hydro_3_C"/>
</dbReference>
<dbReference type="Gene3D" id="2.60.40.10">
    <property type="entry name" value="Immunoglobulins"/>
    <property type="match status" value="1"/>
</dbReference>
<dbReference type="InterPro" id="IPR026891">
    <property type="entry name" value="Fn3-like"/>
</dbReference>
<keyword evidence="6 7" id="KW-0326">Glycosidase</keyword>
<name>A0A5M9HJ69_9SPHI</name>
<sequence>MKRIFPVCIIFMLSVFYTSYGQQVQDIEQKIESTLLKMTIREKAGQLNQLDGRGIHGTIEELKALIKDGEIGSLMNITDPEVLNDLQEVACKQSRTGIPLIFGRDVVHGFKTMLPIPLGQAATFNPDLIKEGAKVAAAEATEHGIKWSFAPMIDICRDARWGRIAESFGEDTYLTGKMAVAVVRGFQGEDLSNAQSMAACAKHFIGYGAAEGGRDYNSTYIPERQLREVYLPPFREALNVGCASIMTSFNDNNGIPATGNKYLLNNVLRKEWKFDGVLVSDWGSVIEMIKHGVAEDDRSAAKKAIEAGLDVEMSSKCFIRNLEQLVAEGQVSETTLDNAVRNILRLKYRLNLFNNPYTNTGNSEVYSAKHLSIARKIAEESIVLLKNESGILPLSDKITSVLITGPLADAPHDQLGTWTMDGETDKTQTPAKAITAMYGNRVKVHFVPGLKYSRDKDRSKFDEVLKIAGSADVIIAFVGEEAILTGEAHCLANLNLQGAQSELIKQLESTGKPLVMVVMAGRPLTLGREIEQSDAVLYAWHPGTMGGPAIADVLFGNAVPSGKLPATFPKATGQIPIYYNHNNTGRPATGKEKSLDDIPLNAKQSVLGHSSYYLDIGSDPLYPFGYGLSYTTFEYSNLRITNDSLSYLDTLNISIDIKNTGKYAGTEVVQLYVTDVVGSVVRPVKELKDFKRIELNVKELKTVHFHLPVSDLAFWNIDMQKKVEPGKFKMMIGTNSQSGMEAYFEVQ</sequence>
<dbReference type="OrthoDB" id="9758670at2"/>
<keyword evidence="4" id="KW-0732">Signal</keyword>
<keyword evidence="10" id="KW-1185">Reference proteome</keyword>
<dbReference type="InterPro" id="IPR019800">
    <property type="entry name" value="Glyco_hydro_3_AS"/>
</dbReference>
<dbReference type="PRINTS" id="PR00133">
    <property type="entry name" value="GLHYDRLASE3"/>
</dbReference>
<dbReference type="RefSeq" id="WP_141814853.1">
    <property type="nucleotide sequence ID" value="NZ_VFPL01000001.1"/>
</dbReference>
<dbReference type="Gene3D" id="3.20.20.300">
    <property type="entry name" value="Glycoside hydrolase, family 3, N-terminal domain"/>
    <property type="match status" value="1"/>
</dbReference>
<dbReference type="Pfam" id="PF14310">
    <property type="entry name" value="Fn3-like"/>
    <property type="match status" value="1"/>
</dbReference>
<organism evidence="9 10">
    <name type="scientific">Arcticibacter tournemirensis</name>
    <dbReference type="NCBI Taxonomy" id="699437"/>
    <lineage>
        <taxon>Bacteria</taxon>
        <taxon>Pseudomonadati</taxon>
        <taxon>Bacteroidota</taxon>
        <taxon>Sphingobacteriia</taxon>
        <taxon>Sphingobacteriales</taxon>
        <taxon>Sphingobacteriaceae</taxon>
        <taxon>Arcticibacter</taxon>
    </lineage>
</organism>
<evidence type="ECO:0000256" key="2">
    <source>
        <dbReference type="ARBA" id="ARBA00005336"/>
    </source>
</evidence>
<dbReference type="InterPro" id="IPR051915">
    <property type="entry name" value="Cellulose_Degrad_GH3"/>
</dbReference>
<dbReference type="PROSITE" id="PS00775">
    <property type="entry name" value="GLYCOSYL_HYDROL_F3"/>
    <property type="match status" value="1"/>
</dbReference>
<dbReference type="SUPFAM" id="SSF51445">
    <property type="entry name" value="(Trans)glycosidases"/>
    <property type="match status" value="1"/>
</dbReference>
<dbReference type="GO" id="GO:0009251">
    <property type="term" value="P:glucan catabolic process"/>
    <property type="evidence" value="ECO:0007669"/>
    <property type="project" value="TreeGrafter"/>
</dbReference>
<comment type="caution">
    <text evidence="9">The sequence shown here is derived from an EMBL/GenBank/DDBJ whole genome shotgun (WGS) entry which is preliminary data.</text>
</comment>
<evidence type="ECO:0000256" key="3">
    <source>
        <dbReference type="ARBA" id="ARBA00012744"/>
    </source>
</evidence>
<dbReference type="Proteomes" id="UP000322918">
    <property type="component" value="Unassembled WGS sequence"/>
</dbReference>
<evidence type="ECO:0000256" key="1">
    <source>
        <dbReference type="ARBA" id="ARBA00000448"/>
    </source>
</evidence>
<evidence type="ECO:0000313" key="9">
    <source>
        <dbReference type="EMBL" id="KAA8485047.1"/>
    </source>
</evidence>
<protein>
    <recommendedName>
        <fullName evidence="3">beta-glucosidase</fullName>
        <ecNumber evidence="3">3.2.1.21</ecNumber>
    </recommendedName>
</protein>
<dbReference type="Pfam" id="PF00933">
    <property type="entry name" value="Glyco_hydro_3"/>
    <property type="match status" value="1"/>
</dbReference>
<dbReference type="Pfam" id="PF01915">
    <property type="entry name" value="Glyco_hydro_3_C"/>
    <property type="match status" value="1"/>
</dbReference>
<accession>A0A5M9HJ69</accession>
<dbReference type="EMBL" id="VWNE01000006">
    <property type="protein sequence ID" value="KAA8485047.1"/>
    <property type="molecule type" value="Genomic_DNA"/>
</dbReference>